<sequence>MTERFISNVVIGMREFQRINCIKNECVTNVQYLYDCFKINSASAIKAKPVIVVSIDDETQTFICVGGHLIILLDDNETIIDPSYDVFSLKNKSYYDNIKDLMDSFNNESKEILKQIFQKSISKFLEFIKLADRINNGELVICDKKFYNNQADYIEKIVN</sequence>
<accession>A0A6C0LE21</accession>
<protein>
    <submittedName>
        <fullName evidence="1">Uncharacterized protein</fullName>
    </submittedName>
</protein>
<dbReference type="EMBL" id="MN740473">
    <property type="protein sequence ID" value="QHU28620.1"/>
    <property type="molecule type" value="Genomic_DNA"/>
</dbReference>
<dbReference type="AlphaFoldDB" id="A0A6C0LE21"/>
<evidence type="ECO:0000313" key="1">
    <source>
        <dbReference type="EMBL" id="QHU28620.1"/>
    </source>
</evidence>
<name>A0A6C0LE21_9ZZZZ</name>
<proteinExistence type="predicted"/>
<organism evidence="1">
    <name type="scientific">viral metagenome</name>
    <dbReference type="NCBI Taxonomy" id="1070528"/>
    <lineage>
        <taxon>unclassified sequences</taxon>
        <taxon>metagenomes</taxon>
        <taxon>organismal metagenomes</taxon>
    </lineage>
</organism>
<reference evidence="1" key="1">
    <citation type="journal article" date="2020" name="Nature">
        <title>Giant virus diversity and host interactions through global metagenomics.</title>
        <authorList>
            <person name="Schulz F."/>
            <person name="Roux S."/>
            <person name="Paez-Espino D."/>
            <person name="Jungbluth S."/>
            <person name="Walsh D.A."/>
            <person name="Denef V.J."/>
            <person name="McMahon K.D."/>
            <person name="Konstantinidis K.T."/>
            <person name="Eloe-Fadrosh E.A."/>
            <person name="Kyrpides N.C."/>
            <person name="Woyke T."/>
        </authorList>
    </citation>
    <scope>NUCLEOTIDE SEQUENCE</scope>
    <source>
        <strain evidence="1">GVMAG-M-3300027770-73</strain>
    </source>
</reference>